<name>A0A9D9NM64_9BACT</name>
<protein>
    <submittedName>
        <fullName evidence="8">DNA mismatch endonuclease Vsr</fullName>
    </submittedName>
</protein>
<evidence type="ECO:0000256" key="3">
    <source>
        <dbReference type="ARBA" id="ARBA00022763"/>
    </source>
</evidence>
<evidence type="ECO:0000256" key="7">
    <source>
        <dbReference type="SAM" id="Coils"/>
    </source>
</evidence>
<evidence type="ECO:0000256" key="5">
    <source>
        <dbReference type="ARBA" id="ARBA00023204"/>
    </source>
</evidence>
<dbReference type="Pfam" id="PF03852">
    <property type="entry name" value="Vsr"/>
    <property type="match status" value="1"/>
</dbReference>
<dbReference type="InterPro" id="IPR004603">
    <property type="entry name" value="DNA_mismatch_endonuc_vsr"/>
</dbReference>
<dbReference type="SUPFAM" id="SSF52980">
    <property type="entry name" value="Restriction endonuclease-like"/>
    <property type="match status" value="1"/>
</dbReference>
<evidence type="ECO:0000313" key="9">
    <source>
        <dbReference type="Proteomes" id="UP000823771"/>
    </source>
</evidence>
<keyword evidence="5" id="KW-0234">DNA repair</keyword>
<dbReference type="AlphaFoldDB" id="A0A9D9NM64"/>
<feature type="coiled-coil region" evidence="7">
    <location>
        <begin position="116"/>
        <end position="161"/>
    </location>
</feature>
<sequence>MSQVHSKNTTPEKIVRAELWHRGYRYRLNDKRLPGRPDLVLPKYRAVIFINGCFWHGHKGCSKFTVPKTNEEFWREKVAQNIARDEINAQRLDTLSWTVITVWECELSKKNRDATIARIESDLRAAKAKYDKWTALRRESREYAREQARKHREILAQVEAELNLPKSLRRYAKKAEQITEESL</sequence>
<dbReference type="GO" id="GO:0016787">
    <property type="term" value="F:hydrolase activity"/>
    <property type="evidence" value="ECO:0007669"/>
    <property type="project" value="UniProtKB-KW"/>
</dbReference>
<dbReference type="GO" id="GO:0004519">
    <property type="term" value="F:endonuclease activity"/>
    <property type="evidence" value="ECO:0007669"/>
    <property type="project" value="UniProtKB-KW"/>
</dbReference>
<comment type="similarity">
    <text evidence="6">Belongs to the Vsr family.</text>
</comment>
<dbReference type="Proteomes" id="UP000823771">
    <property type="component" value="Unassembled WGS sequence"/>
</dbReference>
<organism evidence="8 9">
    <name type="scientific">Candidatus Cryptobacteroides excrementipullorum</name>
    <dbReference type="NCBI Taxonomy" id="2840761"/>
    <lineage>
        <taxon>Bacteria</taxon>
        <taxon>Pseudomonadati</taxon>
        <taxon>Bacteroidota</taxon>
        <taxon>Bacteroidia</taxon>
        <taxon>Bacteroidales</taxon>
        <taxon>Candidatus Cryptobacteroides</taxon>
    </lineage>
</organism>
<accession>A0A9D9NM64</accession>
<dbReference type="NCBIfam" id="TIGR00632">
    <property type="entry name" value="vsr"/>
    <property type="match status" value="1"/>
</dbReference>
<evidence type="ECO:0000256" key="1">
    <source>
        <dbReference type="ARBA" id="ARBA00022722"/>
    </source>
</evidence>
<keyword evidence="3" id="KW-0227">DNA damage</keyword>
<reference evidence="8" key="1">
    <citation type="submission" date="2020-10" db="EMBL/GenBank/DDBJ databases">
        <authorList>
            <person name="Gilroy R."/>
        </authorList>
    </citation>
    <scope>NUCLEOTIDE SEQUENCE</scope>
    <source>
        <strain evidence="8">2478</strain>
    </source>
</reference>
<keyword evidence="2 8" id="KW-0255">Endonuclease</keyword>
<evidence type="ECO:0000256" key="6">
    <source>
        <dbReference type="ARBA" id="ARBA00029466"/>
    </source>
</evidence>
<dbReference type="InterPro" id="IPR011335">
    <property type="entry name" value="Restrct_endonuc-II-like"/>
</dbReference>
<keyword evidence="1" id="KW-0540">Nuclease</keyword>
<dbReference type="CDD" id="cd00221">
    <property type="entry name" value="Vsr"/>
    <property type="match status" value="1"/>
</dbReference>
<dbReference type="EMBL" id="JADILZ010000041">
    <property type="protein sequence ID" value="MBO8478188.1"/>
    <property type="molecule type" value="Genomic_DNA"/>
</dbReference>
<evidence type="ECO:0000256" key="2">
    <source>
        <dbReference type="ARBA" id="ARBA00022759"/>
    </source>
</evidence>
<comment type="caution">
    <text evidence="8">The sequence shown here is derived from an EMBL/GenBank/DDBJ whole genome shotgun (WGS) entry which is preliminary data.</text>
</comment>
<keyword evidence="4" id="KW-0378">Hydrolase</keyword>
<keyword evidence="7" id="KW-0175">Coiled coil</keyword>
<evidence type="ECO:0000313" key="8">
    <source>
        <dbReference type="EMBL" id="MBO8478188.1"/>
    </source>
</evidence>
<proteinExistence type="inferred from homology"/>
<reference evidence="8" key="2">
    <citation type="journal article" date="2021" name="PeerJ">
        <title>Extensive microbial diversity within the chicken gut microbiome revealed by metagenomics and culture.</title>
        <authorList>
            <person name="Gilroy R."/>
            <person name="Ravi A."/>
            <person name="Getino M."/>
            <person name="Pursley I."/>
            <person name="Horton D.L."/>
            <person name="Alikhan N.F."/>
            <person name="Baker D."/>
            <person name="Gharbi K."/>
            <person name="Hall N."/>
            <person name="Watson M."/>
            <person name="Adriaenssens E.M."/>
            <person name="Foster-Nyarko E."/>
            <person name="Jarju S."/>
            <person name="Secka A."/>
            <person name="Antonio M."/>
            <person name="Oren A."/>
            <person name="Chaudhuri R.R."/>
            <person name="La Ragione R."/>
            <person name="Hildebrand F."/>
            <person name="Pallen M.J."/>
        </authorList>
    </citation>
    <scope>NUCLEOTIDE SEQUENCE</scope>
    <source>
        <strain evidence="8">2478</strain>
    </source>
</reference>
<gene>
    <name evidence="8" type="primary">vsr</name>
    <name evidence="8" type="ORF">IAB80_04815</name>
</gene>
<dbReference type="GO" id="GO:0006298">
    <property type="term" value="P:mismatch repair"/>
    <property type="evidence" value="ECO:0007669"/>
    <property type="project" value="InterPro"/>
</dbReference>
<dbReference type="Gene3D" id="3.40.960.10">
    <property type="entry name" value="VSR Endonuclease"/>
    <property type="match status" value="1"/>
</dbReference>
<evidence type="ECO:0000256" key="4">
    <source>
        <dbReference type="ARBA" id="ARBA00022801"/>
    </source>
</evidence>